<reference evidence="5" key="1">
    <citation type="journal article" date="2014" name="Nature">
        <title>Elephant shark genome provides unique insights into gnathostome evolution.</title>
        <authorList>
            <consortium name="International Elephant Shark Genome Sequencing Consortium"/>
            <person name="Venkatesh B."/>
            <person name="Lee A.P."/>
            <person name="Ravi V."/>
            <person name="Maurya A.K."/>
            <person name="Lian M.M."/>
            <person name="Swann J.B."/>
            <person name="Ohta Y."/>
            <person name="Flajnik M.F."/>
            <person name="Sutoh Y."/>
            <person name="Kasahara M."/>
            <person name="Hoon S."/>
            <person name="Gangu V."/>
            <person name="Roy S.W."/>
            <person name="Irimia M."/>
            <person name="Korzh V."/>
            <person name="Kondrychyn I."/>
            <person name="Lim Z.W."/>
            <person name="Tay B.H."/>
            <person name="Tohari S."/>
            <person name="Kong K.W."/>
            <person name="Ho S."/>
            <person name="Lorente-Galdos B."/>
            <person name="Quilez J."/>
            <person name="Marques-Bonet T."/>
            <person name="Raney B.J."/>
            <person name="Ingham P.W."/>
            <person name="Tay A."/>
            <person name="Hillier L.W."/>
            <person name="Minx P."/>
            <person name="Boehm T."/>
            <person name="Wilson R.K."/>
            <person name="Brenner S."/>
            <person name="Warren W.C."/>
        </authorList>
    </citation>
    <scope>NUCLEOTIDE SEQUENCE</scope>
    <source>
        <tissue evidence="5">Spleen</tissue>
    </source>
</reference>
<feature type="repeat" description="ANK" evidence="3">
    <location>
        <begin position="36"/>
        <end position="72"/>
    </location>
</feature>
<dbReference type="InterPro" id="IPR036770">
    <property type="entry name" value="Ankyrin_rpt-contain_sf"/>
</dbReference>
<sequence>WAPQWPPLPLPLPLPHRSRDETLASDIALATNPDQDGDTPLHITVAQGDIGMFQKLINLLNLANKDVDIYNNLHQTPLHLAVITEQPGMLSMLLACGASLSVLDRNGQSAVHLACEHASLACLCVILHHLPDTLQLQTANYEGYTPLHIAVHHHHIDCVHQLLRFGAEIDTADIKSGRSGLIHAVENNHSEMVYTLLQGGAGVNLQTYSGNTALHCASGRGLVDIVRALIRHGADPTIKNCHNDTAIMLSSDRRVIDLLRGRSPRSGAQSPTSQQVPVIVRSSGSESPSLSLPLSRSPKPGRGQGSLPP</sequence>
<feature type="non-terminal residue" evidence="5">
    <location>
        <position position="1"/>
    </location>
</feature>
<keyword evidence="2 3" id="KW-0040">ANK repeat</keyword>
<dbReference type="PRINTS" id="PR01415">
    <property type="entry name" value="ANKYRIN"/>
</dbReference>
<dbReference type="InterPro" id="IPR002110">
    <property type="entry name" value="Ankyrin_rpt"/>
</dbReference>
<dbReference type="Pfam" id="PF12796">
    <property type="entry name" value="Ank_2"/>
    <property type="match status" value="2"/>
</dbReference>
<proteinExistence type="evidence at transcript level"/>
<dbReference type="GO" id="GO:0051059">
    <property type="term" value="F:NF-kappaB binding"/>
    <property type="evidence" value="ECO:0007669"/>
    <property type="project" value="TreeGrafter"/>
</dbReference>
<feature type="non-terminal residue" evidence="5">
    <location>
        <position position="309"/>
    </location>
</feature>
<dbReference type="PROSITE" id="PS50297">
    <property type="entry name" value="ANK_REP_REGION"/>
    <property type="match status" value="5"/>
</dbReference>
<evidence type="ECO:0000256" key="2">
    <source>
        <dbReference type="ARBA" id="ARBA00023043"/>
    </source>
</evidence>
<dbReference type="PANTHER" id="PTHR46680">
    <property type="entry name" value="NF-KAPPA-B INHIBITOR ALPHA"/>
    <property type="match status" value="1"/>
</dbReference>
<accession>V9L7Y7</accession>
<feature type="compositionally biased region" description="Low complexity" evidence="4">
    <location>
        <begin position="281"/>
        <end position="301"/>
    </location>
</feature>
<evidence type="ECO:0000256" key="4">
    <source>
        <dbReference type="SAM" id="MobiDB-lite"/>
    </source>
</evidence>
<dbReference type="AlphaFoldDB" id="V9L7Y7"/>
<dbReference type="PANTHER" id="PTHR46680:SF2">
    <property type="entry name" value="NF-KAPPA-B INHIBITOR ZETA"/>
    <property type="match status" value="1"/>
</dbReference>
<feature type="repeat" description="ANK" evidence="3">
    <location>
        <begin position="73"/>
        <end position="105"/>
    </location>
</feature>
<feature type="repeat" description="ANK" evidence="3">
    <location>
        <begin position="209"/>
        <end position="241"/>
    </location>
</feature>
<feature type="repeat" description="ANK" evidence="3">
    <location>
        <begin position="176"/>
        <end position="208"/>
    </location>
</feature>
<evidence type="ECO:0000256" key="1">
    <source>
        <dbReference type="ARBA" id="ARBA00022737"/>
    </source>
</evidence>
<organism evidence="5">
    <name type="scientific">Callorhinchus milii</name>
    <name type="common">Ghost shark</name>
    <dbReference type="NCBI Taxonomy" id="7868"/>
    <lineage>
        <taxon>Eukaryota</taxon>
        <taxon>Metazoa</taxon>
        <taxon>Chordata</taxon>
        <taxon>Craniata</taxon>
        <taxon>Vertebrata</taxon>
        <taxon>Chondrichthyes</taxon>
        <taxon>Holocephali</taxon>
        <taxon>Chimaeriformes</taxon>
        <taxon>Callorhinchidae</taxon>
        <taxon>Callorhinchus</taxon>
    </lineage>
</organism>
<dbReference type="InterPro" id="IPR051070">
    <property type="entry name" value="NF-kappa-B_inhibitor"/>
</dbReference>
<dbReference type="GO" id="GO:0071356">
    <property type="term" value="P:cellular response to tumor necrosis factor"/>
    <property type="evidence" value="ECO:0007669"/>
    <property type="project" value="TreeGrafter"/>
</dbReference>
<feature type="compositionally biased region" description="Polar residues" evidence="4">
    <location>
        <begin position="266"/>
        <end position="276"/>
    </location>
</feature>
<dbReference type="Gene3D" id="1.25.40.20">
    <property type="entry name" value="Ankyrin repeat-containing domain"/>
    <property type="match status" value="1"/>
</dbReference>
<dbReference type="PROSITE" id="PS50088">
    <property type="entry name" value="ANK_REPEAT"/>
    <property type="match status" value="5"/>
</dbReference>
<protein>
    <submittedName>
        <fullName evidence="5">B-cell lymphoma 3 protein-like protein</fullName>
    </submittedName>
</protein>
<feature type="region of interest" description="Disordered" evidence="4">
    <location>
        <begin position="261"/>
        <end position="309"/>
    </location>
</feature>
<name>V9L7Y7_CALMI</name>
<dbReference type="GO" id="GO:0005829">
    <property type="term" value="C:cytosol"/>
    <property type="evidence" value="ECO:0007669"/>
    <property type="project" value="TreeGrafter"/>
</dbReference>
<dbReference type="SMART" id="SM00248">
    <property type="entry name" value="ANK"/>
    <property type="match status" value="6"/>
</dbReference>
<feature type="repeat" description="ANK" evidence="3">
    <location>
        <begin position="142"/>
        <end position="174"/>
    </location>
</feature>
<keyword evidence="1" id="KW-0677">Repeat</keyword>
<evidence type="ECO:0000313" key="5">
    <source>
        <dbReference type="EMBL" id="AFP08285.1"/>
    </source>
</evidence>
<evidence type="ECO:0000256" key="3">
    <source>
        <dbReference type="PROSITE-ProRule" id="PRU00023"/>
    </source>
</evidence>
<dbReference type="EMBL" id="JW875768">
    <property type="protein sequence ID" value="AFP08285.1"/>
    <property type="molecule type" value="mRNA"/>
</dbReference>
<dbReference type="SUPFAM" id="SSF48403">
    <property type="entry name" value="Ankyrin repeat"/>
    <property type="match status" value="1"/>
</dbReference>